<dbReference type="GeneID" id="36402547"/>
<sequence>MRWQIPRARSSDGRLQIAHQLLERASAIPIVMFGSMEVQLAFASEEFGLDLDVAAPHRDSGLQVMKLRHNRFLRVIPMWKKHS</sequence>
<dbReference type="EMBL" id="CCYD01003090">
    <property type="protein sequence ID" value="CEG49743.1"/>
    <property type="molecule type" value="Genomic_DNA"/>
</dbReference>
<name>A0A0P1B693_PLAHL</name>
<evidence type="ECO:0000313" key="1">
    <source>
        <dbReference type="EMBL" id="CEG49743.1"/>
    </source>
</evidence>
<accession>A0A0P1B693</accession>
<dbReference type="AlphaFoldDB" id="A0A0P1B693"/>
<dbReference type="Proteomes" id="UP000054928">
    <property type="component" value="Unassembled WGS sequence"/>
</dbReference>
<reference evidence="2" key="1">
    <citation type="submission" date="2014-09" db="EMBL/GenBank/DDBJ databases">
        <authorList>
            <person name="Sharma Rahul"/>
            <person name="Thines Marco"/>
        </authorList>
    </citation>
    <scope>NUCLEOTIDE SEQUENCE [LARGE SCALE GENOMIC DNA]</scope>
</reference>
<keyword evidence="2" id="KW-1185">Reference proteome</keyword>
<dbReference type="RefSeq" id="XP_024586112.1">
    <property type="nucleotide sequence ID" value="XM_024720965.1"/>
</dbReference>
<organism evidence="1 2">
    <name type="scientific">Plasmopara halstedii</name>
    <name type="common">Downy mildew of sunflower</name>
    <dbReference type="NCBI Taxonomy" id="4781"/>
    <lineage>
        <taxon>Eukaryota</taxon>
        <taxon>Sar</taxon>
        <taxon>Stramenopiles</taxon>
        <taxon>Oomycota</taxon>
        <taxon>Peronosporomycetes</taxon>
        <taxon>Peronosporales</taxon>
        <taxon>Peronosporaceae</taxon>
        <taxon>Plasmopara</taxon>
    </lineage>
</organism>
<evidence type="ECO:0000313" key="2">
    <source>
        <dbReference type="Proteomes" id="UP000054928"/>
    </source>
</evidence>
<protein>
    <submittedName>
        <fullName evidence="1">Uncharacterized protein</fullName>
    </submittedName>
</protein>
<proteinExistence type="predicted"/>